<reference evidence="6" key="1">
    <citation type="journal article" date="2021" name="PeerJ">
        <title>Extensive microbial diversity within the chicken gut microbiome revealed by metagenomics and culture.</title>
        <authorList>
            <person name="Gilroy R."/>
            <person name="Ravi A."/>
            <person name="Getino M."/>
            <person name="Pursley I."/>
            <person name="Horton D.L."/>
            <person name="Alikhan N.F."/>
            <person name="Baker D."/>
            <person name="Gharbi K."/>
            <person name="Hall N."/>
            <person name="Watson M."/>
            <person name="Adriaenssens E.M."/>
            <person name="Foster-Nyarko E."/>
            <person name="Jarju S."/>
            <person name="Secka A."/>
            <person name="Antonio M."/>
            <person name="Oren A."/>
            <person name="Chaudhuri R.R."/>
            <person name="La Ragione R."/>
            <person name="Hildebrand F."/>
            <person name="Pallen M.J."/>
        </authorList>
    </citation>
    <scope>NUCLEOTIDE SEQUENCE</scope>
    <source>
        <strain evidence="6">ChiBcec15-3976</strain>
    </source>
</reference>
<sequence>MLDFRMETFLTVCRFMNFTRASEKLNITQPAVSQHIRFLEEHYHAKLFRYEGRKLKLTEAGEILRNASLTMMHDEQSMQNRMIAGESSEELYFGATRTIGDVLMGKILKKYMDQYPDAKIRMIVENTRELLRRLDEGSIDFALVEGFFQKNEYECIRFSAEPYIAVCAADYPFRVHPEVIEDLFRERLLLREEGSGTREVLERCLNAQNLSVSDFERTAEAGSLQTIKELTKAGCGITFLYGTAVQDELKDGTLIQIPLRNFQVYHEFNFIWRRGSIYGDRYREIFRRFSGQAEAVQGRG</sequence>
<evidence type="ECO:0000256" key="4">
    <source>
        <dbReference type="ARBA" id="ARBA00023163"/>
    </source>
</evidence>
<feature type="domain" description="HTH lysR-type" evidence="5">
    <location>
        <begin position="1"/>
        <end position="58"/>
    </location>
</feature>
<dbReference type="PANTHER" id="PTHR30126">
    <property type="entry name" value="HTH-TYPE TRANSCRIPTIONAL REGULATOR"/>
    <property type="match status" value="1"/>
</dbReference>
<dbReference type="EMBL" id="DWUU01000034">
    <property type="protein sequence ID" value="HJD42434.1"/>
    <property type="molecule type" value="Genomic_DNA"/>
</dbReference>
<dbReference type="Gene3D" id="1.10.10.10">
    <property type="entry name" value="Winged helix-like DNA-binding domain superfamily/Winged helix DNA-binding domain"/>
    <property type="match status" value="1"/>
</dbReference>
<dbReference type="Proteomes" id="UP000823909">
    <property type="component" value="Unassembled WGS sequence"/>
</dbReference>
<dbReference type="SUPFAM" id="SSF46785">
    <property type="entry name" value="Winged helix' DNA-binding domain"/>
    <property type="match status" value="1"/>
</dbReference>
<dbReference type="SUPFAM" id="SSF53850">
    <property type="entry name" value="Periplasmic binding protein-like II"/>
    <property type="match status" value="1"/>
</dbReference>
<proteinExistence type="inferred from homology"/>
<reference evidence="6" key="2">
    <citation type="submission" date="2021-04" db="EMBL/GenBank/DDBJ databases">
        <authorList>
            <person name="Gilroy R."/>
        </authorList>
    </citation>
    <scope>NUCLEOTIDE SEQUENCE</scope>
    <source>
        <strain evidence="6">ChiBcec15-3976</strain>
    </source>
</reference>
<dbReference type="Gene3D" id="3.40.190.10">
    <property type="entry name" value="Periplasmic binding protein-like II"/>
    <property type="match status" value="2"/>
</dbReference>
<accession>A0A9D2RED2</accession>
<evidence type="ECO:0000313" key="6">
    <source>
        <dbReference type="EMBL" id="HJD42434.1"/>
    </source>
</evidence>
<name>A0A9D2RED2_9FIRM</name>
<dbReference type="InterPro" id="IPR005119">
    <property type="entry name" value="LysR_subst-bd"/>
</dbReference>
<dbReference type="AlphaFoldDB" id="A0A9D2RED2"/>
<dbReference type="InterPro" id="IPR036388">
    <property type="entry name" value="WH-like_DNA-bd_sf"/>
</dbReference>
<dbReference type="GO" id="GO:0003700">
    <property type="term" value="F:DNA-binding transcription factor activity"/>
    <property type="evidence" value="ECO:0007669"/>
    <property type="project" value="InterPro"/>
</dbReference>
<organism evidence="6 7">
    <name type="scientific">Candidatus Mediterraneibacter quadrami</name>
    <dbReference type="NCBI Taxonomy" id="2838684"/>
    <lineage>
        <taxon>Bacteria</taxon>
        <taxon>Bacillati</taxon>
        <taxon>Bacillota</taxon>
        <taxon>Clostridia</taxon>
        <taxon>Lachnospirales</taxon>
        <taxon>Lachnospiraceae</taxon>
        <taxon>Mediterraneibacter</taxon>
    </lineage>
</organism>
<dbReference type="Pfam" id="PF03466">
    <property type="entry name" value="LysR_substrate"/>
    <property type="match status" value="1"/>
</dbReference>
<evidence type="ECO:0000256" key="2">
    <source>
        <dbReference type="ARBA" id="ARBA00023015"/>
    </source>
</evidence>
<dbReference type="InterPro" id="IPR036390">
    <property type="entry name" value="WH_DNA-bd_sf"/>
</dbReference>
<dbReference type="InterPro" id="IPR000847">
    <property type="entry name" value="LysR_HTH_N"/>
</dbReference>
<dbReference type="Pfam" id="PF00126">
    <property type="entry name" value="HTH_1"/>
    <property type="match status" value="1"/>
</dbReference>
<keyword evidence="2" id="KW-0805">Transcription regulation</keyword>
<protein>
    <submittedName>
        <fullName evidence="6">LysR family transcriptional regulator</fullName>
    </submittedName>
</protein>
<comment type="similarity">
    <text evidence="1">Belongs to the LysR transcriptional regulatory family.</text>
</comment>
<evidence type="ECO:0000313" key="7">
    <source>
        <dbReference type="Proteomes" id="UP000823909"/>
    </source>
</evidence>
<dbReference type="GO" id="GO:0000976">
    <property type="term" value="F:transcription cis-regulatory region binding"/>
    <property type="evidence" value="ECO:0007669"/>
    <property type="project" value="TreeGrafter"/>
</dbReference>
<evidence type="ECO:0000256" key="3">
    <source>
        <dbReference type="ARBA" id="ARBA00023125"/>
    </source>
</evidence>
<dbReference type="PRINTS" id="PR00039">
    <property type="entry name" value="HTHLYSR"/>
</dbReference>
<keyword evidence="4" id="KW-0804">Transcription</keyword>
<comment type="caution">
    <text evidence="6">The sequence shown here is derived from an EMBL/GenBank/DDBJ whole genome shotgun (WGS) entry which is preliminary data.</text>
</comment>
<dbReference type="PROSITE" id="PS50931">
    <property type="entry name" value="HTH_LYSR"/>
    <property type="match status" value="1"/>
</dbReference>
<evidence type="ECO:0000259" key="5">
    <source>
        <dbReference type="PROSITE" id="PS50931"/>
    </source>
</evidence>
<dbReference type="PANTHER" id="PTHR30126:SF91">
    <property type="entry name" value="LYSR FAMILY TRANSCRIPTIONAL REGULATOR"/>
    <property type="match status" value="1"/>
</dbReference>
<evidence type="ECO:0000256" key="1">
    <source>
        <dbReference type="ARBA" id="ARBA00009437"/>
    </source>
</evidence>
<gene>
    <name evidence="6" type="ORF">H9910_05445</name>
</gene>
<keyword evidence="3" id="KW-0238">DNA-binding</keyword>